<dbReference type="AlphaFoldDB" id="A0A1X7RVG5"/>
<evidence type="ECO:0000256" key="1">
    <source>
        <dbReference type="SAM" id="MobiDB-lite"/>
    </source>
</evidence>
<protein>
    <submittedName>
        <fullName evidence="2">Uncharacterized protein</fullName>
    </submittedName>
</protein>
<feature type="compositionally biased region" description="Acidic residues" evidence="1">
    <location>
        <begin position="39"/>
        <end position="70"/>
    </location>
</feature>
<name>A0A1X7RVG5_ZYMT9</name>
<evidence type="ECO:0000313" key="2">
    <source>
        <dbReference type="EMBL" id="SMQ51418.1"/>
    </source>
</evidence>
<dbReference type="Proteomes" id="UP000215127">
    <property type="component" value="Chromosome 6"/>
</dbReference>
<reference evidence="2 3" key="1">
    <citation type="submission" date="2016-06" db="EMBL/GenBank/DDBJ databases">
        <authorList>
            <person name="Kjaerup R.B."/>
            <person name="Dalgaard T.S."/>
            <person name="Juul-Madsen H.R."/>
        </authorList>
    </citation>
    <scope>NUCLEOTIDE SEQUENCE [LARGE SCALE GENOMIC DNA]</scope>
</reference>
<feature type="region of interest" description="Disordered" evidence="1">
    <location>
        <begin position="1"/>
        <end position="71"/>
    </location>
</feature>
<evidence type="ECO:0000313" key="3">
    <source>
        <dbReference type="Proteomes" id="UP000215127"/>
    </source>
</evidence>
<keyword evidence="3" id="KW-1185">Reference proteome</keyword>
<proteinExistence type="predicted"/>
<feature type="compositionally biased region" description="Acidic residues" evidence="1">
    <location>
        <begin position="18"/>
        <end position="30"/>
    </location>
</feature>
<sequence length="327" mass="37309">MSTTTMDLLETYPAVEALVDEESGDADSESQSDTMAKSDDEDSDQDSDDEDGDQDSDDKDGDQDGDDESDVAITDVEHRQNLVESVAEFMRETMTKYFMQTEEFGWMNRDSIQAMFDRAAAEITEGVAQAQEAIEASRRRFDFFKLSPELRNVIYEDVLGIHEDDLTRNNEVSVLPPCNNGTMEFAPSCSLMHVNRKLRSEVLPLFLSTRVFFLPLERSMRRGYLGRHQQTAEVDHEIRRRLKETFGTVLLNWLQTIGDEQAQKIRPFTMHGLPQYFLFGGVSKREVLETMGLDQCAVKEETFVISAESWYCGRVRGPDPKLQFKSS</sequence>
<accession>A0A1X7RVG5</accession>
<organism evidence="2 3">
    <name type="scientific">Zymoseptoria tritici (strain ST99CH_3D7)</name>
    <dbReference type="NCBI Taxonomy" id="1276538"/>
    <lineage>
        <taxon>Eukaryota</taxon>
        <taxon>Fungi</taxon>
        <taxon>Dikarya</taxon>
        <taxon>Ascomycota</taxon>
        <taxon>Pezizomycotina</taxon>
        <taxon>Dothideomycetes</taxon>
        <taxon>Dothideomycetidae</taxon>
        <taxon>Mycosphaerellales</taxon>
        <taxon>Mycosphaerellaceae</taxon>
        <taxon>Zymoseptoria</taxon>
    </lineage>
</organism>
<dbReference type="PANTHER" id="PTHR42085:SF2">
    <property type="entry name" value="F-BOX DOMAIN-CONTAINING PROTEIN"/>
    <property type="match status" value="1"/>
</dbReference>
<dbReference type="EMBL" id="LT853697">
    <property type="protein sequence ID" value="SMQ51418.1"/>
    <property type="molecule type" value="Genomic_DNA"/>
</dbReference>
<gene>
    <name evidence="2" type="ORF">ZT3D7_G6571</name>
</gene>
<dbReference type="PANTHER" id="PTHR42085">
    <property type="entry name" value="F-BOX DOMAIN-CONTAINING PROTEIN"/>
    <property type="match status" value="1"/>
</dbReference>
<dbReference type="InterPro" id="IPR038883">
    <property type="entry name" value="AN11006-like"/>
</dbReference>